<feature type="compositionally biased region" description="Polar residues" evidence="2">
    <location>
        <begin position="59"/>
        <end position="69"/>
    </location>
</feature>
<dbReference type="GO" id="GO:0005634">
    <property type="term" value="C:nucleus"/>
    <property type="evidence" value="ECO:0007669"/>
    <property type="project" value="TreeGrafter"/>
</dbReference>
<feature type="region of interest" description="Disordered" evidence="2">
    <location>
        <begin position="705"/>
        <end position="750"/>
    </location>
</feature>
<comment type="caution">
    <text evidence="4">The sequence shown here is derived from an EMBL/GenBank/DDBJ whole genome shotgun (WGS) entry which is preliminary data.</text>
</comment>
<name>A0A8H3ENM0_9LECA</name>
<feature type="compositionally biased region" description="Polar residues" evidence="2">
    <location>
        <begin position="354"/>
        <end position="364"/>
    </location>
</feature>
<accession>A0A8H3ENM0</accession>
<feature type="region of interest" description="Disordered" evidence="2">
    <location>
        <begin position="177"/>
        <end position="233"/>
    </location>
</feature>
<feature type="compositionally biased region" description="Low complexity" evidence="2">
    <location>
        <begin position="516"/>
        <end position="533"/>
    </location>
</feature>
<feature type="coiled-coil region" evidence="1">
    <location>
        <begin position="925"/>
        <end position="959"/>
    </location>
</feature>
<feature type="compositionally biased region" description="Polar residues" evidence="2">
    <location>
        <begin position="469"/>
        <end position="485"/>
    </location>
</feature>
<feature type="compositionally biased region" description="Polar residues" evidence="2">
    <location>
        <begin position="981"/>
        <end position="994"/>
    </location>
</feature>
<feature type="region of interest" description="Disordered" evidence="2">
    <location>
        <begin position="858"/>
        <end position="879"/>
    </location>
</feature>
<dbReference type="InterPro" id="IPR039278">
    <property type="entry name" value="Red1"/>
</dbReference>
<keyword evidence="1" id="KW-0175">Coiled coil</keyword>
<dbReference type="PANTHER" id="PTHR21563">
    <property type="entry name" value="ZINC FINGER C3H1 DOMAIN-CONTAINING PROTEIN"/>
    <property type="match status" value="1"/>
</dbReference>
<feature type="compositionally biased region" description="Polar residues" evidence="2">
    <location>
        <begin position="720"/>
        <end position="740"/>
    </location>
</feature>
<feature type="region of interest" description="Disordered" evidence="2">
    <location>
        <begin position="109"/>
        <end position="128"/>
    </location>
</feature>
<sequence length="1434" mass="154916">MASASSNTQRSDSQLRLGLAHQIEAPMSPDIALPASAAAISDLEDGELSDDNGGEHSKVPNSDPTSYSRATVVSTELNSHGKPDHLSAVRHTAAVKAPAQHTGKDLAMHNESPQSSSHVVNSTSVDTDRRKQAKEALRLLYEHGLDYVRLAGEGINSALLEGLYAEMGIQISLRDSLTARGSSQQPAEGSENDGPRHPNSAISIEVGNNERLGPSVNGGLPNDSPSAAFGVTDGTSKLASTANGITAAERVSNGALSRKPSAQHASITVPQDPTSNSRSTHTSTKTGDKGYDRKDHIARMLAARAGKQPASTGTTSVLLSPASASKPSILQEPNPKPSPSVSSAEAKIPDVDRSQQTSADNMAASNPERHSETVATSLVTKQNIANNLSRPKEIMPSSPHLADFQAKKKAQTELARRKMEALMNRNSTKTQEEAVSQPAQPHVPTPNVLPTPASITTSHKPSPAITIPAASQATPTSRASFFSPTPGRQFSLPGLFMPSVSAVATTLDYDNKDTGTQLKQTSSTTSSSQQTPKESTHQVTLPSAPPKLSANKGPAETYISEAAHAVSPSNQMMEKSRKRPKAADFIDPPATRIKRLFGQNGDKSVVIEVSEDEALDGSLDDVIEDVDTDQNSREVGQVTVNGSRKIKQPVVSDALPQKRSVTITNLQASTGATTPQVNQTYGKDNGGLKSKEMEIELMKRRIAEVEQRRRAKQSSSRAQTPNTSKFSSPPKQSRASSEIVENSRAGSGPISAIIEVMDQAEGKDDAAPAGEKGPTNQELLLAEQLGLDTEQQPADKVDQRLQLGSDLKEHQHERSGIAKYRDRDRSEPRHEGSDRNQIFDEQPLQDLEERQAMLNEEKSQRRFEGQHARKGLSQSPGVDTQTIADEEVLPAVAIVCSGQREQRLAAINTEIPIVDAEICRIEQDLQQLQDKVNDLGTELHHLAESRRKLAEELQELSLERDALPGAPGAKVASNVVRHRNGNYSPGSHNATNSRDAISLMPDVETSLPGAFESNAPATPADPKLSGPGSSSASTSNGESEEDVMDISKSDLDEGEISEYAPQSIRSVVQSVEAEDAYEPPSNVDVKRSPPSLPSDLRISQQHSAGKPMDHLGPSSISIPQDDVEDHSNHQIPEKSKVATSPTNLSEQAENLNTRPVQGDSSNNIDESDDYEPPEPVSPSESAELENEMVAANDQLAYDILATATERQPTPVTNSEVPTTTRAATSFLHLPHERIHTKKEQKLRHFVPYESPLKQFKSYRYHRSFPTDVANGFRSLTYSNAIDPEQPICPFEIGGTCNDQQCPYRAAGAHSTGYSVMPHDLLKNALLETLRAFLPPLVASFELFSARRGLEKIANFWTRTEHFRNMGLSDNVILLQLGFAPEGLSPAEQVAYNEGLKNLIRDIRSRNVRDFNAMAADITTYRANFIGDTTKVLPL</sequence>
<feature type="compositionally biased region" description="Polar residues" evidence="2">
    <location>
        <begin position="1"/>
        <end position="14"/>
    </location>
</feature>
<feature type="region of interest" description="Disordered" evidence="2">
    <location>
        <begin position="324"/>
        <end position="375"/>
    </location>
</feature>
<feature type="region of interest" description="Disordered" evidence="2">
    <location>
        <begin position="34"/>
        <end position="69"/>
    </location>
</feature>
<evidence type="ECO:0000259" key="3">
    <source>
        <dbReference type="Pfam" id="PF10650"/>
    </source>
</evidence>
<feature type="region of interest" description="Disordered" evidence="2">
    <location>
        <begin position="666"/>
        <end position="691"/>
    </location>
</feature>
<reference evidence="4" key="1">
    <citation type="submission" date="2021-03" db="EMBL/GenBank/DDBJ databases">
        <authorList>
            <person name="Tagirdzhanova G."/>
        </authorList>
    </citation>
    <scope>NUCLEOTIDE SEQUENCE</scope>
</reference>
<feature type="region of interest" description="Disordered" evidence="2">
    <location>
        <begin position="1006"/>
        <end position="1183"/>
    </location>
</feature>
<feature type="compositionally biased region" description="Acidic residues" evidence="2">
    <location>
        <begin position="42"/>
        <end position="52"/>
    </location>
</feature>
<dbReference type="OrthoDB" id="1922977at2759"/>
<organism evidence="4 5">
    <name type="scientific">Heterodermia speciosa</name>
    <dbReference type="NCBI Taxonomy" id="116794"/>
    <lineage>
        <taxon>Eukaryota</taxon>
        <taxon>Fungi</taxon>
        <taxon>Dikarya</taxon>
        <taxon>Ascomycota</taxon>
        <taxon>Pezizomycotina</taxon>
        <taxon>Lecanoromycetes</taxon>
        <taxon>OSLEUM clade</taxon>
        <taxon>Lecanoromycetidae</taxon>
        <taxon>Caliciales</taxon>
        <taxon>Physciaceae</taxon>
        <taxon>Heterodermia</taxon>
    </lineage>
</organism>
<evidence type="ECO:0000313" key="4">
    <source>
        <dbReference type="EMBL" id="CAF9909799.1"/>
    </source>
</evidence>
<dbReference type="InterPro" id="IPR019607">
    <property type="entry name" value="Putative_zinc-finger_domain"/>
</dbReference>
<feature type="compositionally biased region" description="Polar residues" evidence="2">
    <location>
        <begin position="263"/>
        <end position="285"/>
    </location>
</feature>
<feature type="region of interest" description="Disordered" evidence="2">
    <location>
        <begin position="1"/>
        <end position="21"/>
    </location>
</feature>
<feature type="region of interest" description="Disordered" evidence="2">
    <location>
        <begin position="514"/>
        <end position="553"/>
    </location>
</feature>
<feature type="region of interest" description="Disordered" evidence="2">
    <location>
        <begin position="456"/>
        <end position="485"/>
    </location>
</feature>
<dbReference type="Pfam" id="PF10650">
    <property type="entry name" value="zf-C3H1"/>
    <property type="match status" value="1"/>
</dbReference>
<feature type="region of interest" description="Disordered" evidence="2">
    <location>
        <begin position="964"/>
        <end position="994"/>
    </location>
</feature>
<feature type="compositionally biased region" description="Basic and acidic residues" evidence="2">
    <location>
        <begin position="806"/>
        <end position="838"/>
    </location>
</feature>
<feature type="domain" description="Putative zinc-finger" evidence="3">
    <location>
        <begin position="1287"/>
        <end position="1303"/>
    </location>
</feature>
<evidence type="ECO:0000313" key="5">
    <source>
        <dbReference type="Proteomes" id="UP000664521"/>
    </source>
</evidence>
<feature type="compositionally biased region" description="Polar residues" evidence="2">
    <location>
        <begin position="111"/>
        <end position="125"/>
    </location>
</feature>
<dbReference type="Proteomes" id="UP000664521">
    <property type="component" value="Unassembled WGS sequence"/>
</dbReference>
<evidence type="ECO:0000256" key="1">
    <source>
        <dbReference type="SAM" id="Coils"/>
    </source>
</evidence>
<feature type="compositionally biased region" description="Low complexity" evidence="2">
    <location>
        <begin position="1025"/>
        <end position="1037"/>
    </location>
</feature>
<protein>
    <recommendedName>
        <fullName evidence="3">Putative zinc-finger domain-containing protein</fullName>
    </recommendedName>
</protein>
<feature type="region of interest" description="Disordered" evidence="2">
    <location>
        <begin position="253"/>
        <end position="293"/>
    </location>
</feature>
<gene>
    <name evidence="4" type="ORF">HETSPECPRED_009523</name>
</gene>
<evidence type="ECO:0000256" key="2">
    <source>
        <dbReference type="SAM" id="MobiDB-lite"/>
    </source>
</evidence>
<dbReference type="PANTHER" id="PTHR21563:SF3">
    <property type="entry name" value="ZINC FINGER C3H1 DOMAIN-CONTAINING PROTEIN"/>
    <property type="match status" value="1"/>
</dbReference>
<feature type="compositionally biased region" description="Polar residues" evidence="2">
    <location>
        <begin position="666"/>
        <end position="682"/>
    </location>
</feature>
<feature type="compositionally biased region" description="Polar residues" evidence="2">
    <location>
        <begin position="177"/>
        <end position="187"/>
    </location>
</feature>
<dbReference type="EMBL" id="CAJPDS010000008">
    <property type="protein sequence ID" value="CAF9909799.1"/>
    <property type="molecule type" value="Genomic_DNA"/>
</dbReference>
<feature type="region of interest" description="Disordered" evidence="2">
    <location>
        <begin position="803"/>
        <end position="845"/>
    </location>
</feature>
<feature type="compositionally biased region" description="Basic and acidic residues" evidence="2">
    <location>
        <begin position="1125"/>
        <end position="1136"/>
    </location>
</feature>
<proteinExistence type="predicted"/>
<dbReference type="GO" id="GO:0000178">
    <property type="term" value="C:exosome (RNase complex)"/>
    <property type="evidence" value="ECO:0007669"/>
    <property type="project" value="TreeGrafter"/>
</dbReference>
<feature type="compositionally biased region" description="Basic and acidic residues" evidence="2">
    <location>
        <begin position="858"/>
        <end position="867"/>
    </location>
</feature>
<keyword evidence="5" id="KW-1185">Reference proteome</keyword>
<feature type="compositionally biased region" description="Polar residues" evidence="2">
    <location>
        <begin position="1137"/>
        <end position="1164"/>
    </location>
</feature>